<dbReference type="PANTHER" id="PTHR34105:SF1">
    <property type="entry name" value="PROLINE-, GLUTAMIC ACID- AND LEUCINE-RICH PROTEIN 1"/>
    <property type="match status" value="1"/>
</dbReference>
<keyword evidence="1" id="KW-1185">Reference proteome</keyword>
<dbReference type="GeneID" id="117573083"/>
<name>A0A6P8X6J7_DROAB</name>
<proteinExistence type="predicted"/>
<sequence>MFNNTNMIQALSKSNRVNINVYLNTDDVHHTIDMVSHTQYLNALLSEAKTRAIGLRFLIECLNKYPQNVPQNKANFWINIILRACNKKEINLYGELIYEALALLVRNFQNEADTSKWFGSTHLLKLYGTLSLITENSRICCTISALKAIKECVKHYPVHSKAARNLVMQYLIGILDISNQDVVYLSGCCWLMLQQERTNANTAGNLHERMQWQNYQMGILNNLNILLNQVFPTYTNAYSTFSTSETHKFEYFMVKLHADPIERASQVCRRFSNLIDFLKIALSYPYPSNKLINSTKILHLVQRGLGLSYINCFDNSFFGYLLPHIHTKLIELLEVLVAICHTQLRMHFRLITEVLQVALKSTRGSTHDGYQQKFYSLRIKVYGAIILWLSIFVEGSGYDLMIDNLIENILEDITISQTKSKLIIQNNGTEIYSTNSAKTFQKGMYVNTNKALVCRQALRCLQTVLVSFGYLLKPSLLKDLFNTLLEIAVGIFENSTILQHPYNDWLCRLEIYKSLFTFTKLRNLPYPPPMEIFLHILNESYTKDPCLKLRTISKHMIKSIETILHSQKESLIFQLHVENMPNLKFQLFERQSNEDIEKNISDKETIESSESKIIISNNEICTDFIPTQKMHKSREIIFENQHNIDCHNKLHLIELFNSNQQIKTPSNQKSKDSYDGESFKICESKCDDDQYIAELEAAFVDELI</sequence>
<dbReference type="OrthoDB" id="20900at2759"/>
<evidence type="ECO:0000313" key="1">
    <source>
        <dbReference type="Proteomes" id="UP000515160"/>
    </source>
</evidence>
<dbReference type="AlphaFoldDB" id="A0A6P8X6J7"/>
<dbReference type="PANTHER" id="PTHR34105">
    <property type="entry name" value="PROLINE-, GLUTAMIC ACID- AND LEUCINE-RICH PROTEIN 1"/>
    <property type="match status" value="1"/>
</dbReference>
<reference evidence="2" key="1">
    <citation type="submission" date="2025-08" db="UniProtKB">
        <authorList>
            <consortium name="RefSeq"/>
        </authorList>
    </citation>
    <scope>IDENTIFICATION</scope>
    <source>
        <strain evidence="2">15112-1751.03</strain>
        <tissue evidence="2">Whole Adult</tissue>
    </source>
</reference>
<dbReference type="SUPFAM" id="SSF48371">
    <property type="entry name" value="ARM repeat"/>
    <property type="match status" value="1"/>
</dbReference>
<accession>A0A6P8X6J7</accession>
<organism evidence="1 2">
    <name type="scientific">Drosophila albomicans</name>
    <name type="common">Fruit fly</name>
    <dbReference type="NCBI Taxonomy" id="7291"/>
    <lineage>
        <taxon>Eukaryota</taxon>
        <taxon>Metazoa</taxon>
        <taxon>Ecdysozoa</taxon>
        <taxon>Arthropoda</taxon>
        <taxon>Hexapoda</taxon>
        <taxon>Insecta</taxon>
        <taxon>Pterygota</taxon>
        <taxon>Neoptera</taxon>
        <taxon>Endopterygota</taxon>
        <taxon>Diptera</taxon>
        <taxon>Brachycera</taxon>
        <taxon>Muscomorpha</taxon>
        <taxon>Ephydroidea</taxon>
        <taxon>Drosophilidae</taxon>
        <taxon>Drosophila</taxon>
    </lineage>
</organism>
<gene>
    <name evidence="2" type="primary">LOC117573083</name>
</gene>
<dbReference type="Proteomes" id="UP000515160">
    <property type="component" value="Chromosome 2R"/>
</dbReference>
<evidence type="ECO:0000313" key="2">
    <source>
        <dbReference type="RefSeq" id="XP_034111867.1"/>
    </source>
</evidence>
<protein>
    <submittedName>
        <fullName evidence="2">Proline-, glutamic acid- and leucine-rich protein 1</fullName>
    </submittedName>
</protein>
<dbReference type="GO" id="GO:0005634">
    <property type="term" value="C:nucleus"/>
    <property type="evidence" value="ECO:0007669"/>
    <property type="project" value="TreeGrafter"/>
</dbReference>
<dbReference type="GO" id="GO:0006364">
    <property type="term" value="P:rRNA processing"/>
    <property type="evidence" value="ECO:0007669"/>
    <property type="project" value="TreeGrafter"/>
</dbReference>
<dbReference type="InterPro" id="IPR016024">
    <property type="entry name" value="ARM-type_fold"/>
</dbReference>
<dbReference type="RefSeq" id="XP_034111867.1">
    <property type="nucleotide sequence ID" value="XM_034255976.2"/>
</dbReference>